<comment type="cofactor">
    <cofactor evidence="10">
        <name>Mg(2+)</name>
        <dbReference type="ChEBI" id="CHEBI:18420"/>
    </cofactor>
    <text evidence="10">Binds 1 Mg(2+) ion per subunit.</text>
</comment>
<dbReference type="OrthoDB" id="9803371at2"/>
<feature type="binding site" evidence="10">
    <location>
        <position position="73"/>
    </location>
    <ligand>
        <name>thiamine diphosphate</name>
        <dbReference type="ChEBI" id="CHEBI:58937"/>
    </ligand>
</feature>
<dbReference type="Pfam" id="PF02779">
    <property type="entry name" value="Transket_pyr"/>
    <property type="match status" value="1"/>
</dbReference>
<comment type="subunit">
    <text evidence="3 10">Homodimer.</text>
</comment>
<sequence length="649" mass="68705">MSLLDAVHGPRDLRALSAQQLTQLADEIRAFLIRNVSRTGGHLGPNLGVVELTLALHRVFDSPHDPIIFDTGHQSYVHKIITGRQAGFPTLRQKGGLSGYPERAESPHDWVQNSHATASLSWAEGMAKGFRLTGEDRTVIAVIGDGALTGGMAWEALNNIAVGDDLKLVVVVNDNGRSYTPTVGGLATHLATLRTDRRYEPTLKQIKQRVRSAPLIGGPLYDILHGFKTGVKDVLAPQGMFNDLGLKYIGPIDGHDEAMVERALESAKNFGGPVLVHCITVKGKGFRAAEEDEADRFHAVGLIDSHTGEPLTSSSRRTWTDAFRQHVAEVAAAHPEVVGLTAAMLHPTGLDTFADAFPERVFDVGIAEQHAATSAAGLASTGLHPIVALYASFLNRAFDQVLMDVALHRQGVTFVLDRAGITGPDGPSHHGMWDTSLMPLVPGLHLAAPRDEARLASALETSVGINDAPSAIRYSKDPLPDPLPAVSQVGTVDVLVSHPEARVLLVGYGTLAHTAVAAAHLAGEQGVPVTVVDPVWALPVSEALVELCRDVDLVVTLEDGGVAGGLGAALSLACGQAGVWTPVRNLGVPQQFIPAGTRAEILEDLGLTPAGVARSVVEIALDRAVVRLSAPAPQEPRPSHVTKADTEGR</sequence>
<name>A0A4V1Q7Q6_9ACTN</name>
<evidence type="ECO:0000256" key="1">
    <source>
        <dbReference type="ARBA" id="ARBA00004980"/>
    </source>
</evidence>
<feature type="binding site" evidence="10">
    <location>
        <position position="286"/>
    </location>
    <ligand>
        <name>thiamine diphosphate</name>
        <dbReference type="ChEBI" id="CHEBI:58937"/>
    </ligand>
</feature>
<dbReference type="EC" id="2.2.1.7" evidence="10"/>
<dbReference type="CDD" id="cd02007">
    <property type="entry name" value="TPP_DXS"/>
    <property type="match status" value="1"/>
</dbReference>
<dbReference type="GO" id="GO:0008661">
    <property type="term" value="F:1-deoxy-D-xylulose-5-phosphate synthase activity"/>
    <property type="evidence" value="ECO:0007669"/>
    <property type="project" value="UniProtKB-UniRule"/>
</dbReference>
<feature type="binding site" evidence="10">
    <location>
        <begin position="114"/>
        <end position="116"/>
    </location>
    <ligand>
        <name>thiamine diphosphate</name>
        <dbReference type="ChEBI" id="CHEBI:58937"/>
    </ligand>
</feature>
<dbReference type="InterPro" id="IPR009014">
    <property type="entry name" value="Transketo_C/PFOR_II"/>
</dbReference>
<comment type="cofactor">
    <cofactor evidence="10">
        <name>thiamine diphosphate</name>
        <dbReference type="ChEBI" id="CHEBI:58937"/>
    </cofactor>
    <text evidence="10">Binds 1 thiamine pyrophosphate per subunit.</text>
</comment>
<comment type="pathway">
    <text evidence="1 10">Metabolic intermediate biosynthesis; 1-deoxy-D-xylulose 5-phosphate biosynthesis; 1-deoxy-D-xylulose 5-phosphate from D-glyceraldehyde 3-phosphate and pyruvate: step 1/1.</text>
</comment>
<dbReference type="GO" id="GO:0019288">
    <property type="term" value="P:isopentenyl diphosphate biosynthetic process, methylerythritol 4-phosphate pathway"/>
    <property type="evidence" value="ECO:0007669"/>
    <property type="project" value="TreeGrafter"/>
</dbReference>
<dbReference type="InterPro" id="IPR005475">
    <property type="entry name" value="Transketolase-like_Pyr-bd"/>
</dbReference>
<keyword evidence="5 10" id="KW-0479">Metal-binding</keyword>
<feature type="binding site" evidence="10">
    <location>
        <position position="175"/>
    </location>
    <ligand>
        <name>Mg(2+)</name>
        <dbReference type="ChEBI" id="CHEBI:18420"/>
    </ligand>
</feature>
<dbReference type="PANTHER" id="PTHR43322:SF5">
    <property type="entry name" value="1-DEOXY-D-XYLULOSE-5-PHOSPHATE SYNTHASE, CHLOROPLASTIC"/>
    <property type="match status" value="1"/>
</dbReference>
<dbReference type="Proteomes" id="UP000290624">
    <property type="component" value="Unassembled WGS sequence"/>
</dbReference>
<dbReference type="UniPathway" id="UPA00064">
    <property type="reaction ID" value="UER00091"/>
</dbReference>
<evidence type="ECO:0000256" key="10">
    <source>
        <dbReference type="HAMAP-Rule" id="MF_00315"/>
    </source>
</evidence>
<dbReference type="InterPro" id="IPR033248">
    <property type="entry name" value="Transketolase_C"/>
</dbReference>
<dbReference type="PANTHER" id="PTHR43322">
    <property type="entry name" value="1-D-DEOXYXYLULOSE 5-PHOSPHATE SYNTHASE-RELATED"/>
    <property type="match status" value="1"/>
</dbReference>
<dbReference type="InterPro" id="IPR029061">
    <property type="entry name" value="THDP-binding"/>
</dbReference>
<dbReference type="CDD" id="cd07033">
    <property type="entry name" value="TPP_PYR_DXS_TK_like"/>
    <property type="match status" value="1"/>
</dbReference>
<evidence type="ECO:0000313" key="12">
    <source>
        <dbReference type="EMBL" id="RXW33418.1"/>
    </source>
</evidence>
<keyword evidence="4 10" id="KW-0808">Transferase</keyword>
<protein>
    <recommendedName>
        <fullName evidence="10">1-deoxy-D-xylulose-5-phosphate synthase</fullName>
        <ecNumber evidence="10">2.2.1.7</ecNumber>
    </recommendedName>
    <alternativeName>
        <fullName evidence="10">1-deoxyxylulose-5-phosphate synthase</fullName>
        <shortName evidence="10">DXP synthase</shortName>
        <shortName evidence="10">DXPS</shortName>
    </alternativeName>
</protein>
<proteinExistence type="inferred from homology"/>
<feature type="domain" description="Transketolase-like pyrimidine-binding" evidence="11">
    <location>
        <begin position="317"/>
        <end position="481"/>
    </location>
</feature>
<dbReference type="Pfam" id="PF13292">
    <property type="entry name" value="DXP_synthase_N"/>
    <property type="match status" value="1"/>
</dbReference>
<dbReference type="GO" id="GO:0016114">
    <property type="term" value="P:terpenoid biosynthetic process"/>
    <property type="evidence" value="ECO:0007669"/>
    <property type="project" value="UniProtKB-UniRule"/>
</dbReference>
<keyword evidence="13" id="KW-1185">Reference proteome</keyword>
<keyword evidence="9 10" id="KW-0414">Isoprene biosynthesis</keyword>
<evidence type="ECO:0000256" key="6">
    <source>
        <dbReference type="ARBA" id="ARBA00022842"/>
    </source>
</evidence>
<reference evidence="12 13" key="1">
    <citation type="submission" date="2018-01" db="EMBL/GenBank/DDBJ databases">
        <title>Lactibacter flavus gen. nov., sp. nov., a novel bacterium of the family Propionibacteriaceae isolated from raw milk and dairy products.</title>
        <authorList>
            <person name="Wenning M."/>
            <person name="Breitenwieser F."/>
            <person name="Huptas C."/>
            <person name="von Neubeck M."/>
            <person name="Busse H.-J."/>
            <person name="Scherer S."/>
        </authorList>
    </citation>
    <scope>NUCLEOTIDE SEQUENCE [LARGE SCALE GENOMIC DNA]</scope>
    <source>
        <strain evidence="12 13">VG341</strain>
    </source>
</reference>
<evidence type="ECO:0000256" key="9">
    <source>
        <dbReference type="ARBA" id="ARBA00023229"/>
    </source>
</evidence>
<comment type="catalytic activity">
    <reaction evidence="10">
        <text>D-glyceraldehyde 3-phosphate + pyruvate + H(+) = 1-deoxy-D-xylulose 5-phosphate + CO2</text>
        <dbReference type="Rhea" id="RHEA:12605"/>
        <dbReference type="ChEBI" id="CHEBI:15361"/>
        <dbReference type="ChEBI" id="CHEBI:15378"/>
        <dbReference type="ChEBI" id="CHEBI:16526"/>
        <dbReference type="ChEBI" id="CHEBI:57792"/>
        <dbReference type="ChEBI" id="CHEBI:59776"/>
        <dbReference type="EC" id="2.2.1.7"/>
    </reaction>
</comment>
<dbReference type="NCBIfam" id="TIGR00204">
    <property type="entry name" value="dxs"/>
    <property type="match status" value="1"/>
</dbReference>
<comment type="caution">
    <text evidence="12">The sequence shown here is derived from an EMBL/GenBank/DDBJ whole genome shotgun (WGS) entry which is preliminary data.</text>
</comment>
<evidence type="ECO:0000259" key="11">
    <source>
        <dbReference type="SMART" id="SM00861"/>
    </source>
</evidence>
<dbReference type="AlphaFoldDB" id="A0A4V1Q7Q6"/>
<dbReference type="GO" id="GO:0009228">
    <property type="term" value="P:thiamine biosynthetic process"/>
    <property type="evidence" value="ECO:0007669"/>
    <property type="project" value="UniProtKB-UniRule"/>
</dbReference>
<evidence type="ECO:0000256" key="8">
    <source>
        <dbReference type="ARBA" id="ARBA00023052"/>
    </source>
</evidence>
<dbReference type="SMART" id="SM00861">
    <property type="entry name" value="Transket_pyr"/>
    <property type="match status" value="1"/>
</dbReference>
<evidence type="ECO:0000256" key="5">
    <source>
        <dbReference type="ARBA" id="ARBA00022723"/>
    </source>
</evidence>
<feature type="binding site" evidence="10">
    <location>
        <position position="368"/>
    </location>
    <ligand>
        <name>thiamine diphosphate</name>
        <dbReference type="ChEBI" id="CHEBI:58937"/>
    </ligand>
</feature>
<dbReference type="GO" id="GO:0005829">
    <property type="term" value="C:cytosol"/>
    <property type="evidence" value="ECO:0007669"/>
    <property type="project" value="TreeGrafter"/>
</dbReference>
<keyword evidence="6 10" id="KW-0460">Magnesium</keyword>
<evidence type="ECO:0000256" key="2">
    <source>
        <dbReference type="ARBA" id="ARBA00011081"/>
    </source>
</evidence>
<dbReference type="SUPFAM" id="SSF52518">
    <property type="entry name" value="Thiamin diphosphate-binding fold (THDP-binding)"/>
    <property type="match status" value="1"/>
</dbReference>
<dbReference type="SUPFAM" id="SSF52922">
    <property type="entry name" value="TK C-terminal domain-like"/>
    <property type="match status" value="1"/>
</dbReference>
<dbReference type="EMBL" id="PPCV01000001">
    <property type="protein sequence ID" value="RXW33418.1"/>
    <property type="molecule type" value="Genomic_DNA"/>
</dbReference>
<dbReference type="Pfam" id="PF02780">
    <property type="entry name" value="Transketolase_C"/>
    <property type="match status" value="1"/>
</dbReference>
<dbReference type="Gene3D" id="3.40.50.970">
    <property type="match status" value="2"/>
</dbReference>
<gene>
    <name evidence="10 12" type="primary">dxs</name>
    <name evidence="12" type="ORF">C1706_01240</name>
</gene>
<feature type="binding site" evidence="10">
    <location>
        <begin position="146"/>
        <end position="147"/>
    </location>
    <ligand>
        <name>thiamine diphosphate</name>
        <dbReference type="ChEBI" id="CHEBI:58937"/>
    </ligand>
</feature>
<comment type="function">
    <text evidence="10">Catalyzes the acyloin condensation reaction between C atoms 2 and 3 of pyruvate and glyceraldehyde 3-phosphate to yield 1-deoxy-D-xylulose-5-phosphate (DXP).</text>
</comment>
<dbReference type="GO" id="GO:0030976">
    <property type="term" value="F:thiamine pyrophosphate binding"/>
    <property type="evidence" value="ECO:0007669"/>
    <property type="project" value="UniProtKB-UniRule"/>
</dbReference>
<accession>A0A4V1Q7Q6</accession>
<comment type="similarity">
    <text evidence="2 10">Belongs to the transketolase family. DXPS subfamily.</text>
</comment>
<keyword evidence="8 10" id="KW-0786">Thiamine pyrophosphate</keyword>
<evidence type="ECO:0000256" key="7">
    <source>
        <dbReference type="ARBA" id="ARBA00022977"/>
    </source>
</evidence>
<evidence type="ECO:0000256" key="4">
    <source>
        <dbReference type="ARBA" id="ARBA00022679"/>
    </source>
</evidence>
<organism evidence="12 13">
    <name type="scientific">Propioniciclava flava</name>
    <dbReference type="NCBI Taxonomy" id="2072026"/>
    <lineage>
        <taxon>Bacteria</taxon>
        <taxon>Bacillati</taxon>
        <taxon>Actinomycetota</taxon>
        <taxon>Actinomycetes</taxon>
        <taxon>Propionibacteriales</taxon>
        <taxon>Propionibacteriaceae</taxon>
        <taxon>Propioniciclava</taxon>
    </lineage>
</organism>
<dbReference type="GO" id="GO:0000287">
    <property type="term" value="F:magnesium ion binding"/>
    <property type="evidence" value="ECO:0007669"/>
    <property type="project" value="UniProtKB-UniRule"/>
</dbReference>
<feature type="binding site" evidence="10">
    <location>
        <position position="145"/>
    </location>
    <ligand>
        <name>Mg(2+)</name>
        <dbReference type="ChEBI" id="CHEBI:18420"/>
    </ligand>
</feature>
<keyword evidence="7 10" id="KW-0784">Thiamine biosynthesis</keyword>
<dbReference type="NCBIfam" id="NF003933">
    <property type="entry name" value="PRK05444.2-2"/>
    <property type="match status" value="1"/>
</dbReference>
<dbReference type="HAMAP" id="MF_00315">
    <property type="entry name" value="DXP_synth"/>
    <property type="match status" value="1"/>
</dbReference>
<evidence type="ECO:0000313" key="13">
    <source>
        <dbReference type="Proteomes" id="UP000290624"/>
    </source>
</evidence>
<dbReference type="RefSeq" id="WP_129457383.1">
    <property type="nucleotide sequence ID" value="NZ_PPCV01000001.1"/>
</dbReference>
<evidence type="ECO:0000256" key="3">
    <source>
        <dbReference type="ARBA" id="ARBA00011738"/>
    </source>
</evidence>
<feature type="binding site" evidence="10">
    <location>
        <position position="175"/>
    </location>
    <ligand>
        <name>thiamine diphosphate</name>
        <dbReference type="ChEBI" id="CHEBI:58937"/>
    </ligand>
</feature>
<dbReference type="Gene3D" id="3.40.50.920">
    <property type="match status" value="1"/>
</dbReference>
<dbReference type="InterPro" id="IPR005477">
    <property type="entry name" value="Dxylulose-5-P_synthase"/>
</dbReference>